<comment type="caution">
    <text evidence="2">The sequence shown here is derived from an EMBL/GenBank/DDBJ whole genome shotgun (WGS) entry which is preliminary data.</text>
</comment>
<dbReference type="InterPro" id="IPR011049">
    <property type="entry name" value="Serralysin-like_metalloprot_C"/>
</dbReference>
<dbReference type="Gene3D" id="1.20.5.170">
    <property type="match status" value="3"/>
</dbReference>
<dbReference type="Gene3D" id="4.10.80.270">
    <property type="match status" value="2"/>
</dbReference>
<feature type="domain" description="Trimeric autotransporter adhesin YadA-like stalk" evidence="1">
    <location>
        <begin position="51"/>
        <end position="94"/>
    </location>
</feature>
<feature type="non-terminal residue" evidence="2">
    <location>
        <position position="195"/>
    </location>
</feature>
<reference evidence="2 3" key="1">
    <citation type="submission" date="2018-03" db="EMBL/GenBank/DDBJ databases">
        <title>Whole Genome Sequencing of Escherichia coli isolates from wildlife.</title>
        <authorList>
            <person name="Whitehouse C.A."/>
            <person name="Lacher D.W."/>
            <person name="Mammel M.K."/>
            <person name="Barnaba T."/>
            <person name="Lorch J.M."/>
        </authorList>
    </citation>
    <scope>NUCLEOTIDE SEQUENCE [LARGE SCALE GENOMIC DNA]</scope>
    <source>
        <strain evidence="2 3">20507-2</strain>
    </source>
</reference>
<dbReference type="Pfam" id="PF05662">
    <property type="entry name" value="YadA_stalk"/>
    <property type="match status" value="2"/>
</dbReference>
<dbReference type="InterPro" id="IPR008635">
    <property type="entry name" value="Coiled_stalk_dom"/>
</dbReference>
<evidence type="ECO:0000313" key="2">
    <source>
        <dbReference type="EMBL" id="PSY31419.1"/>
    </source>
</evidence>
<feature type="non-terminal residue" evidence="2">
    <location>
        <position position="1"/>
    </location>
</feature>
<organism evidence="2 3">
    <name type="scientific">Escherichia albertii</name>
    <dbReference type="NCBI Taxonomy" id="208962"/>
    <lineage>
        <taxon>Bacteria</taxon>
        <taxon>Pseudomonadati</taxon>
        <taxon>Pseudomonadota</taxon>
        <taxon>Gammaproteobacteria</taxon>
        <taxon>Enterobacterales</taxon>
        <taxon>Enterobacteriaceae</taxon>
        <taxon>Escherichia</taxon>
    </lineage>
</organism>
<gene>
    <name evidence="2" type="ORF">C7B09_26220</name>
</gene>
<proteinExistence type="predicted"/>
<accession>A0ABX5H9W5</accession>
<sequence>SITNLSNDVAGNTTNITNLQDAVDGLGDDALQWDSGKTAFSAKHGANATSKITNVTAGDLTAGSTDAVNGSQLKATQDDVDANTTSITNLSNDVAGNTTNITNLQDAVDGLSDDALQWDSGKTAFSAKHGANATSKITNVTAGDLTAGSTDAVNGSQLKATQDDVDANTTSITNLSNDVAGNTTNITNLQDAVDG</sequence>
<protein>
    <submittedName>
        <fullName evidence="2">Adhesin</fullName>
    </submittedName>
</protein>
<dbReference type="EMBL" id="PYQT01000136">
    <property type="protein sequence ID" value="PSY31419.1"/>
    <property type="molecule type" value="Genomic_DNA"/>
</dbReference>
<evidence type="ECO:0000259" key="1">
    <source>
        <dbReference type="Pfam" id="PF05662"/>
    </source>
</evidence>
<evidence type="ECO:0000313" key="3">
    <source>
        <dbReference type="Proteomes" id="UP000240382"/>
    </source>
</evidence>
<dbReference type="SUPFAM" id="SSF101967">
    <property type="entry name" value="Adhesin YadA, collagen-binding domain"/>
    <property type="match status" value="2"/>
</dbReference>
<keyword evidence="3" id="KW-1185">Reference proteome</keyword>
<feature type="domain" description="Trimeric autotransporter adhesin YadA-like stalk" evidence="1">
    <location>
        <begin position="136"/>
        <end position="179"/>
    </location>
</feature>
<name>A0ABX5H9W5_ESCAL</name>
<dbReference type="Proteomes" id="UP000240382">
    <property type="component" value="Unassembled WGS sequence"/>
</dbReference>